<gene>
    <name evidence="7" type="ORF">IFO67_08400</name>
</gene>
<evidence type="ECO:0000256" key="3">
    <source>
        <dbReference type="ARBA" id="ARBA00022692"/>
    </source>
</evidence>
<dbReference type="InterPro" id="IPR050189">
    <property type="entry name" value="MFS_Efflux_Transporters"/>
</dbReference>
<feature type="transmembrane region" description="Helical" evidence="6">
    <location>
        <begin position="292"/>
        <end position="316"/>
    </location>
</feature>
<keyword evidence="3 6" id="KW-0812">Transmembrane</keyword>
<comment type="subcellular location">
    <subcellularLocation>
        <location evidence="1">Cell membrane</location>
        <topology evidence="1">Multi-pass membrane protein</topology>
    </subcellularLocation>
</comment>
<evidence type="ECO:0000256" key="2">
    <source>
        <dbReference type="ARBA" id="ARBA00022475"/>
    </source>
</evidence>
<dbReference type="SUPFAM" id="SSF103473">
    <property type="entry name" value="MFS general substrate transporter"/>
    <property type="match status" value="1"/>
</dbReference>
<evidence type="ECO:0000256" key="1">
    <source>
        <dbReference type="ARBA" id="ARBA00004651"/>
    </source>
</evidence>
<name>A0ABR9B959_9RHOO</name>
<feature type="transmembrane region" description="Helical" evidence="6">
    <location>
        <begin position="241"/>
        <end position="261"/>
    </location>
</feature>
<dbReference type="PANTHER" id="PTHR43124:SF10">
    <property type="entry name" value="PURINE EFFLUX PUMP PBUE"/>
    <property type="match status" value="1"/>
</dbReference>
<evidence type="ECO:0000256" key="5">
    <source>
        <dbReference type="ARBA" id="ARBA00023136"/>
    </source>
</evidence>
<organism evidence="7 8">
    <name type="scientific">Thauera sedimentorum</name>
    <dbReference type="NCBI Taxonomy" id="2767595"/>
    <lineage>
        <taxon>Bacteria</taxon>
        <taxon>Pseudomonadati</taxon>
        <taxon>Pseudomonadota</taxon>
        <taxon>Betaproteobacteria</taxon>
        <taxon>Rhodocyclales</taxon>
        <taxon>Zoogloeaceae</taxon>
        <taxon>Thauera</taxon>
    </lineage>
</organism>
<feature type="transmembrane region" description="Helical" evidence="6">
    <location>
        <begin position="106"/>
        <end position="128"/>
    </location>
</feature>
<evidence type="ECO:0000313" key="7">
    <source>
        <dbReference type="EMBL" id="MBD8502900.1"/>
    </source>
</evidence>
<sequence>MKYRHPNPIPATGTLAYCLLAFVAMTGLAYINFLPGVVNALAGNIGFSDAQAGHIVALNGYGGLLGSAIAVALIRRVQWQYAMLTFLALLSIVDLATAWVEHYPLLLGWRFGAGLLGGLCVGIGLAALARLNDPDRAFGLLMFVQFSLGSVVIYLLPGLETVLGPHAVFYVMAALAALSLILLPFLPTLRLDRSPVEPSAPLPANTTLLLLAILGYQLAASGIWAYVGLIGRDAGMAAEPVSQYIAATGLLGLLGAMLPVINGKRLGRLFWVSTGLVMSMLAAVLLNHAQHTVLYVAAMALLFFAWPAVQSFLLAVTADMDRSGRLSAMAGLTVYVGLASGPLLAASLLDHDGFPAMLYSCAGLFFTSFLLLLRPVQAQDSPVGALSFSR</sequence>
<feature type="transmembrane region" description="Helical" evidence="6">
    <location>
        <begin position="81"/>
        <end position="100"/>
    </location>
</feature>
<keyword evidence="4 6" id="KW-1133">Transmembrane helix</keyword>
<evidence type="ECO:0000313" key="8">
    <source>
        <dbReference type="Proteomes" id="UP000603602"/>
    </source>
</evidence>
<evidence type="ECO:0000256" key="4">
    <source>
        <dbReference type="ARBA" id="ARBA00022989"/>
    </source>
</evidence>
<feature type="transmembrane region" description="Helical" evidence="6">
    <location>
        <begin position="137"/>
        <end position="156"/>
    </location>
</feature>
<accession>A0ABR9B959</accession>
<dbReference type="Pfam" id="PF07690">
    <property type="entry name" value="MFS_1"/>
    <property type="match status" value="1"/>
</dbReference>
<feature type="transmembrane region" description="Helical" evidence="6">
    <location>
        <begin position="53"/>
        <end position="74"/>
    </location>
</feature>
<comment type="caution">
    <text evidence="7">The sequence shown here is derived from an EMBL/GenBank/DDBJ whole genome shotgun (WGS) entry which is preliminary data.</text>
</comment>
<dbReference type="InterPro" id="IPR011701">
    <property type="entry name" value="MFS"/>
</dbReference>
<feature type="transmembrane region" description="Helical" evidence="6">
    <location>
        <begin position="354"/>
        <end position="373"/>
    </location>
</feature>
<dbReference type="Gene3D" id="1.20.1250.20">
    <property type="entry name" value="MFS general substrate transporter like domains"/>
    <property type="match status" value="1"/>
</dbReference>
<feature type="transmembrane region" description="Helical" evidence="6">
    <location>
        <begin position="12"/>
        <end position="33"/>
    </location>
</feature>
<protein>
    <submittedName>
        <fullName evidence="7">MFS transporter</fullName>
    </submittedName>
</protein>
<dbReference type="RefSeq" id="WP_187717647.1">
    <property type="nucleotide sequence ID" value="NZ_JACTAH010000001.1"/>
</dbReference>
<dbReference type="Proteomes" id="UP000603602">
    <property type="component" value="Unassembled WGS sequence"/>
</dbReference>
<dbReference type="PANTHER" id="PTHR43124">
    <property type="entry name" value="PURINE EFFLUX PUMP PBUE"/>
    <property type="match status" value="1"/>
</dbReference>
<dbReference type="EMBL" id="JACYTO010000001">
    <property type="protein sequence ID" value="MBD8502900.1"/>
    <property type="molecule type" value="Genomic_DNA"/>
</dbReference>
<proteinExistence type="predicted"/>
<reference evidence="8" key="1">
    <citation type="submission" date="2023-07" db="EMBL/GenBank/DDBJ databases">
        <title>Thauera sp. CAU 1555 isolated from sand of Yaerae Beach.</title>
        <authorList>
            <person name="Kim W."/>
        </authorList>
    </citation>
    <scope>NUCLEOTIDE SEQUENCE [LARGE SCALE GENOMIC DNA]</scope>
    <source>
        <strain evidence="8">CAU 1555</strain>
    </source>
</reference>
<feature type="transmembrane region" description="Helical" evidence="6">
    <location>
        <begin position="207"/>
        <end position="229"/>
    </location>
</feature>
<keyword evidence="8" id="KW-1185">Reference proteome</keyword>
<feature type="transmembrane region" description="Helical" evidence="6">
    <location>
        <begin position="328"/>
        <end position="348"/>
    </location>
</feature>
<evidence type="ECO:0000256" key="6">
    <source>
        <dbReference type="SAM" id="Phobius"/>
    </source>
</evidence>
<feature type="transmembrane region" description="Helical" evidence="6">
    <location>
        <begin position="168"/>
        <end position="186"/>
    </location>
</feature>
<dbReference type="InterPro" id="IPR036259">
    <property type="entry name" value="MFS_trans_sf"/>
</dbReference>
<keyword evidence="5 6" id="KW-0472">Membrane</keyword>
<keyword evidence="2" id="KW-1003">Cell membrane</keyword>
<feature type="transmembrane region" description="Helical" evidence="6">
    <location>
        <begin position="268"/>
        <end position="286"/>
    </location>
</feature>